<evidence type="ECO:0000313" key="12">
    <source>
        <dbReference type="EMBL" id="MFC4720444.1"/>
    </source>
</evidence>
<accession>A0ABV9MZ71</accession>
<feature type="coiled-coil region" evidence="10">
    <location>
        <begin position="8"/>
        <end position="35"/>
    </location>
</feature>
<evidence type="ECO:0000259" key="11">
    <source>
        <dbReference type="PROSITE" id="PS51198"/>
    </source>
</evidence>
<sequence>MTTRDYEKKQLQKNIQRIRNEKEMLEAQQQQGSQDLQEQLKEVAEKRINAGSEEAFYESVVEYQQHQQDLMIRYQTTEAQAKRIHALTVMEKTPYFGRIDFKEGIENPETLYLGIASLRDKKEETIIIDWRAPIANLYYEGEIGPAFYATDTDQFEVELLGKRQFKIQDGELVSMADTSEVINDDFLLEILDEASSGQMKNIVSTIQKAQNAIIRDTTNRYLLIEGIAGSGKTSALLQRIAFLMYRNRKWLEDDQILLFSPNHLFSDYIAQVLPSLGESEVPTRTFHDFLQQLLPAYQVQKEVAEEAHFLTGTDDRIQRLKNSLALVHLLPNYIEKITAFGPLFRDLKIKGTTYISKEQIRNWYQETNPNLPLYQRSQLLQTKLLKKIGGLEKDELRKAWVKEEAEELLHQLFEEDPHQESSEENERRLLKKFRQQIVRKKFRSLTIGVKRYRFINRPKQYLHFLSQVSEQKLADFDLDCTTWNEHLANLKSDLRQKELRQEDGLLFFLLTQSLFPVNIQQKARFIFIDEMQDFPPAQVALLRTLYPKAGISLCGDLNQKVFGNETIVQSLDQLFPNEEVARYQLTTSYRSTKEITDFANHFLSQEEQVRTTARNGKKPTIYQANNQKERIRLLLNEIEITRKNHPYWRLAIIGKTSAECQALYDALDEKSQEKIQLITSEEDYMKRPVMIIPAFLAKGLEFDSVFAWDIGYNFSTPQDRLILYTIATRAMHELTVFVPEQKSPFLKNLTTEMADYK</sequence>
<dbReference type="InterPro" id="IPR027417">
    <property type="entry name" value="P-loop_NTPase"/>
</dbReference>
<dbReference type="SUPFAM" id="SSF52540">
    <property type="entry name" value="P-loop containing nucleoside triphosphate hydrolases"/>
    <property type="match status" value="1"/>
</dbReference>
<reference evidence="13" key="1">
    <citation type="journal article" date="2019" name="Int. J. Syst. Evol. Microbiol.">
        <title>The Global Catalogue of Microorganisms (GCM) 10K type strain sequencing project: providing services to taxonomists for standard genome sequencing and annotation.</title>
        <authorList>
            <consortium name="The Broad Institute Genomics Platform"/>
            <consortium name="The Broad Institute Genome Sequencing Center for Infectious Disease"/>
            <person name="Wu L."/>
            <person name="Ma J."/>
        </authorList>
    </citation>
    <scope>NUCLEOTIDE SEQUENCE [LARGE SCALE GENOMIC DNA]</scope>
    <source>
        <strain evidence="13">CGMCC 1.19032</strain>
    </source>
</reference>
<dbReference type="InterPro" id="IPR048228">
    <property type="entry name" value="HelD_bacillota"/>
</dbReference>
<keyword evidence="2 9" id="KW-0378">Hydrolase</keyword>
<evidence type="ECO:0000256" key="7">
    <source>
        <dbReference type="ARBA" id="ARBA00034808"/>
    </source>
</evidence>
<dbReference type="InterPro" id="IPR014017">
    <property type="entry name" value="DNA_helicase_UvrD-like_C"/>
</dbReference>
<keyword evidence="4 9" id="KW-0067">ATP-binding</keyword>
<dbReference type="Pfam" id="PF00580">
    <property type="entry name" value="UvrD-helicase"/>
    <property type="match status" value="1"/>
</dbReference>
<evidence type="ECO:0000256" key="6">
    <source>
        <dbReference type="ARBA" id="ARBA00034617"/>
    </source>
</evidence>
<dbReference type="PANTHER" id="PTHR11070:SF17">
    <property type="entry name" value="DNA HELICASE IV"/>
    <property type="match status" value="1"/>
</dbReference>
<dbReference type="PROSITE" id="PS51198">
    <property type="entry name" value="UVRD_HELICASE_ATP_BIND"/>
    <property type="match status" value="1"/>
</dbReference>
<evidence type="ECO:0000256" key="1">
    <source>
        <dbReference type="ARBA" id="ARBA00022741"/>
    </source>
</evidence>
<dbReference type="InterPro" id="IPR000212">
    <property type="entry name" value="DNA_helicase_UvrD/REP"/>
</dbReference>
<dbReference type="RefSeq" id="WP_204652718.1">
    <property type="nucleotide sequence ID" value="NZ_JAFBFD010000001.1"/>
</dbReference>
<evidence type="ECO:0000256" key="3">
    <source>
        <dbReference type="ARBA" id="ARBA00022806"/>
    </source>
</evidence>
<name>A0ABV9MZ71_9ENTE</name>
<keyword evidence="13" id="KW-1185">Reference proteome</keyword>
<dbReference type="Proteomes" id="UP001595969">
    <property type="component" value="Unassembled WGS sequence"/>
</dbReference>
<keyword evidence="1 9" id="KW-0547">Nucleotide-binding</keyword>
<evidence type="ECO:0000256" key="9">
    <source>
        <dbReference type="PROSITE-ProRule" id="PRU00560"/>
    </source>
</evidence>
<dbReference type="NCBIfam" id="NF041464">
    <property type="entry name" value="HelD_BACSU"/>
    <property type="match status" value="1"/>
</dbReference>
<keyword evidence="10" id="KW-0175">Coiled coil</keyword>
<comment type="catalytic activity">
    <reaction evidence="8">
        <text>ATP + H2O = ADP + phosphate + H(+)</text>
        <dbReference type="Rhea" id="RHEA:13065"/>
        <dbReference type="ChEBI" id="CHEBI:15377"/>
        <dbReference type="ChEBI" id="CHEBI:15378"/>
        <dbReference type="ChEBI" id="CHEBI:30616"/>
        <dbReference type="ChEBI" id="CHEBI:43474"/>
        <dbReference type="ChEBI" id="CHEBI:456216"/>
        <dbReference type="EC" id="5.6.2.4"/>
    </reaction>
</comment>
<protein>
    <recommendedName>
        <fullName evidence="7">DNA 3'-5' helicase</fullName>
        <ecNumber evidence="7">5.6.2.4</ecNumber>
    </recommendedName>
</protein>
<evidence type="ECO:0000256" key="8">
    <source>
        <dbReference type="ARBA" id="ARBA00048988"/>
    </source>
</evidence>
<organism evidence="12 13">
    <name type="scientific">Enterococcus lemanii</name>
    <dbReference type="NCBI Taxonomy" id="1159752"/>
    <lineage>
        <taxon>Bacteria</taxon>
        <taxon>Bacillati</taxon>
        <taxon>Bacillota</taxon>
        <taxon>Bacilli</taxon>
        <taxon>Lactobacillales</taxon>
        <taxon>Enterococcaceae</taxon>
        <taxon>Enterococcus</taxon>
    </lineage>
</organism>
<keyword evidence="3 9" id="KW-0347">Helicase</keyword>
<dbReference type="EC" id="5.6.2.4" evidence="7"/>
<dbReference type="Gene3D" id="3.40.50.300">
    <property type="entry name" value="P-loop containing nucleotide triphosphate hydrolases"/>
    <property type="match status" value="3"/>
</dbReference>
<keyword evidence="5" id="KW-0413">Isomerase</keyword>
<dbReference type="EMBL" id="JBHSGS010000063">
    <property type="protein sequence ID" value="MFC4720444.1"/>
    <property type="molecule type" value="Genomic_DNA"/>
</dbReference>
<evidence type="ECO:0000256" key="10">
    <source>
        <dbReference type="SAM" id="Coils"/>
    </source>
</evidence>
<feature type="binding site" evidence="9">
    <location>
        <begin position="226"/>
        <end position="233"/>
    </location>
    <ligand>
        <name>ATP</name>
        <dbReference type="ChEBI" id="CHEBI:30616"/>
    </ligand>
</feature>
<gene>
    <name evidence="12" type="primary">helD</name>
    <name evidence="12" type="ORF">ACFO5I_11990</name>
</gene>
<evidence type="ECO:0000256" key="4">
    <source>
        <dbReference type="ARBA" id="ARBA00022840"/>
    </source>
</evidence>
<feature type="domain" description="UvrD-like helicase ATP-binding" evidence="11">
    <location>
        <begin position="205"/>
        <end position="592"/>
    </location>
</feature>
<evidence type="ECO:0000256" key="5">
    <source>
        <dbReference type="ARBA" id="ARBA00023235"/>
    </source>
</evidence>
<dbReference type="Pfam" id="PF13361">
    <property type="entry name" value="UvrD_C"/>
    <property type="match status" value="1"/>
</dbReference>
<comment type="caution">
    <text evidence="12">The sequence shown here is derived from an EMBL/GenBank/DDBJ whole genome shotgun (WGS) entry which is preliminary data.</text>
</comment>
<evidence type="ECO:0000313" key="13">
    <source>
        <dbReference type="Proteomes" id="UP001595969"/>
    </source>
</evidence>
<dbReference type="PANTHER" id="PTHR11070">
    <property type="entry name" value="UVRD / RECB / PCRA DNA HELICASE FAMILY MEMBER"/>
    <property type="match status" value="1"/>
</dbReference>
<comment type="catalytic activity">
    <reaction evidence="6">
        <text>Couples ATP hydrolysis with the unwinding of duplex DNA by translocating in the 3'-5' direction.</text>
        <dbReference type="EC" id="5.6.2.4"/>
    </reaction>
</comment>
<dbReference type="InterPro" id="IPR014016">
    <property type="entry name" value="UvrD-like_ATP-bd"/>
</dbReference>
<proteinExistence type="predicted"/>
<evidence type="ECO:0000256" key="2">
    <source>
        <dbReference type="ARBA" id="ARBA00022801"/>
    </source>
</evidence>